<dbReference type="AlphaFoldDB" id="A0A0G3X5I7"/>
<dbReference type="Gene3D" id="1.10.260.40">
    <property type="entry name" value="lambda repressor-like DNA-binding domains"/>
    <property type="match status" value="1"/>
</dbReference>
<dbReference type="PATRIC" id="fig|543877.4.peg.702"/>
<dbReference type="Proteomes" id="UP000037643">
    <property type="component" value="Chromosome"/>
</dbReference>
<accession>A0A0G3X5I7</accession>
<dbReference type="InterPro" id="IPR001387">
    <property type="entry name" value="Cro/C1-type_HTH"/>
</dbReference>
<evidence type="ECO:0000313" key="3">
    <source>
        <dbReference type="Proteomes" id="UP000037643"/>
    </source>
</evidence>
<dbReference type="SUPFAM" id="SSF47413">
    <property type="entry name" value="lambda repressor-like DNA-binding domains"/>
    <property type="match status" value="1"/>
</dbReference>
<feature type="domain" description="HTH cro/C1-type" evidence="1">
    <location>
        <begin position="39"/>
        <end position="93"/>
    </location>
</feature>
<name>A0A0G3X5I7_9SPHN</name>
<dbReference type="InterPro" id="IPR010982">
    <property type="entry name" value="Lambda_DNA-bd_dom_sf"/>
</dbReference>
<dbReference type="OrthoDB" id="4640255at2"/>
<dbReference type="GO" id="GO:0003677">
    <property type="term" value="F:DNA binding"/>
    <property type="evidence" value="ECO:0007669"/>
    <property type="project" value="InterPro"/>
</dbReference>
<evidence type="ECO:0000259" key="1">
    <source>
        <dbReference type="SMART" id="SM00530"/>
    </source>
</evidence>
<dbReference type="EMBL" id="CP011805">
    <property type="protein sequence ID" value="AKM06780.1"/>
    <property type="molecule type" value="Genomic_DNA"/>
</dbReference>
<dbReference type="STRING" id="543877.AM2010_697"/>
<dbReference type="SMART" id="SM00530">
    <property type="entry name" value="HTH_XRE"/>
    <property type="match status" value="1"/>
</dbReference>
<proteinExistence type="predicted"/>
<reference evidence="2 3" key="1">
    <citation type="submission" date="2015-06" db="EMBL/GenBank/DDBJ databases">
        <authorList>
            <person name="Kim K.M."/>
        </authorList>
    </citation>
    <scope>NUCLEOTIDE SEQUENCE [LARGE SCALE GENOMIC DNA]</scope>
    <source>
        <strain evidence="2 3">KCTC 22370</strain>
    </source>
</reference>
<keyword evidence="3" id="KW-1185">Reference proteome</keyword>
<dbReference type="RefSeq" id="WP_047805896.1">
    <property type="nucleotide sequence ID" value="NZ_CP011805.1"/>
</dbReference>
<sequence>MVASFATEEQAPSRAARDLSREQLAEIAKADAEDAIAYAIGRALNEDGRSLRKIAAAIGFDPGNLSRLASGKDCNVSTLARIAVALGKDLHITIE</sequence>
<evidence type="ECO:0000313" key="2">
    <source>
        <dbReference type="EMBL" id="AKM06780.1"/>
    </source>
</evidence>
<organism evidence="2 3">
    <name type="scientific">Pelagerythrobacter marensis</name>
    <dbReference type="NCBI Taxonomy" id="543877"/>
    <lineage>
        <taxon>Bacteria</taxon>
        <taxon>Pseudomonadati</taxon>
        <taxon>Pseudomonadota</taxon>
        <taxon>Alphaproteobacteria</taxon>
        <taxon>Sphingomonadales</taxon>
        <taxon>Erythrobacteraceae</taxon>
        <taxon>Pelagerythrobacter</taxon>
    </lineage>
</organism>
<protein>
    <recommendedName>
        <fullName evidence="1">HTH cro/C1-type domain-containing protein</fullName>
    </recommendedName>
</protein>
<gene>
    <name evidence="2" type="ORF">AM2010_697</name>
</gene>
<dbReference type="KEGG" id="amx:AM2010_697"/>